<accession>A0A9N9NGD3</accession>
<keyword evidence="2" id="KW-1185">Reference proteome</keyword>
<dbReference type="AlphaFoldDB" id="A0A9N9NGD3"/>
<proteinExistence type="predicted"/>
<gene>
    <name evidence="1" type="ORF">RFULGI_LOCUS11982</name>
</gene>
<comment type="caution">
    <text evidence="1">The sequence shown here is derived from an EMBL/GenBank/DDBJ whole genome shotgun (WGS) entry which is preliminary data.</text>
</comment>
<feature type="non-terminal residue" evidence="1">
    <location>
        <position position="1"/>
    </location>
</feature>
<dbReference type="Proteomes" id="UP000789396">
    <property type="component" value="Unassembled WGS sequence"/>
</dbReference>
<reference evidence="1" key="1">
    <citation type="submission" date="2021-06" db="EMBL/GenBank/DDBJ databases">
        <authorList>
            <person name="Kallberg Y."/>
            <person name="Tangrot J."/>
            <person name="Rosling A."/>
        </authorList>
    </citation>
    <scope>NUCLEOTIDE SEQUENCE</scope>
    <source>
        <strain evidence="1">IN212</strain>
    </source>
</reference>
<organism evidence="1 2">
    <name type="scientific">Racocetra fulgida</name>
    <dbReference type="NCBI Taxonomy" id="60492"/>
    <lineage>
        <taxon>Eukaryota</taxon>
        <taxon>Fungi</taxon>
        <taxon>Fungi incertae sedis</taxon>
        <taxon>Mucoromycota</taxon>
        <taxon>Glomeromycotina</taxon>
        <taxon>Glomeromycetes</taxon>
        <taxon>Diversisporales</taxon>
        <taxon>Gigasporaceae</taxon>
        <taxon>Racocetra</taxon>
    </lineage>
</organism>
<dbReference type="OrthoDB" id="2428127at2759"/>
<dbReference type="EMBL" id="CAJVPZ010027644">
    <property type="protein sequence ID" value="CAG8728964.1"/>
    <property type="molecule type" value="Genomic_DNA"/>
</dbReference>
<evidence type="ECO:0000313" key="1">
    <source>
        <dbReference type="EMBL" id="CAG8728964.1"/>
    </source>
</evidence>
<protein>
    <submittedName>
        <fullName evidence="1">3157_t:CDS:1</fullName>
    </submittedName>
</protein>
<name>A0A9N9NGD3_9GLOM</name>
<evidence type="ECO:0000313" key="2">
    <source>
        <dbReference type="Proteomes" id="UP000789396"/>
    </source>
</evidence>
<sequence length="285" mass="33209">NPYNDLEEIFKEYGQVFCLEFIMGERITKLNGFSHFKQEDLTKIVSNGFKELKDCHEILAEWKTLLNQHQMDSERFYLSNSNSTININNINDIDLCLSTVVPKNQNSWKIINRLQLIPLYKLLKDDFQKEIEILLSDEERILMDGYFKLENNKIRYCTVNFGFLLKSDNYQIIGSIVSNNSKRSDLNLRFQMLTVSGFSVVIEDIDNKETSKEATENKKTRDTRILSGMVGITLSCKQKIYEIDMKKEMEKVGLPPLSPDYMIATSFKFLSPNFNPKFQVALNSW</sequence>